<gene>
    <name evidence="4" type="ORF">B1H18_33290</name>
</gene>
<dbReference type="Proteomes" id="UP000190539">
    <property type="component" value="Unassembled WGS sequence"/>
</dbReference>
<evidence type="ECO:0000313" key="5">
    <source>
        <dbReference type="Proteomes" id="UP000190539"/>
    </source>
</evidence>
<dbReference type="InterPro" id="IPR046373">
    <property type="entry name" value="Acyl-CoA_Oxase/DH_mid-dom_sf"/>
</dbReference>
<dbReference type="PANTHER" id="PTHR43884">
    <property type="entry name" value="ACYL-COA DEHYDROGENASE"/>
    <property type="match status" value="1"/>
</dbReference>
<evidence type="ECO:0000256" key="1">
    <source>
        <dbReference type="ARBA" id="ARBA00022630"/>
    </source>
</evidence>
<dbReference type="Gene3D" id="2.40.110.10">
    <property type="entry name" value="Butyryl-CoA Dehydrogenase, subunit A, domain 2"/>
    <property type="match status" value="1"/>
</dbReference>
<evidence type="ECO:0000256" key="2">
    <source>
        <dbReference type="ARBA" id="ARBA00022827"/>
    </source>
</evidence>
<dbReference type="InterPro" id="IPR009100">
    <property type="entry name" value="AcylCoA_DH/oxidase_NM_dom_sf"/>
</dbReference>
<keyword evidence="2" id="KW-0274">FAD</keyword>
<dbReference type="PANTHER" id="PTHR43884:SF20">
    <property type="entry name" value="ACYL-COA DEHYDROGENASE FADE28"/>
    <property type="match status" value="1"/>
</dbReference>
<evidence type="ECO:0000313" key="4">
    <source>
        <dbReference type="EMBL" id="OON71588.1"/>
    </source>
</evidence>
<dbReference type="AlphaFoldDB" id="A0A1V3ZYS7"/>
<dbReference type="Gene3D" id="1.10.540.10">
    <property type="entry name" value="Acyl-CoA dehydrogenase/oxidase, N-terminal domain"/>
    <property type="match status" value="1"/>
</dbReference>
<reference evidence="4 5" key="1">
    <citation type="submission" date="2017-02" db="EMBL/GenBank/DDBJ databases">
        <title>Draft Genome Sequence of Streptomyces tsukubaensis F601, a Producer of the immunosuppressant tacrolimus FK506.</title>
        <authorList>
            <person name="Zong G."/>
            <person name="Zhong C."/>
            <person name="Fu J."/>
            <person name="Qin R."/>
            <person name="Cao G."/>
        </authorList>
    </citation>
    <scope>NUCLEOTIDE SEQUENCE [LARGE SCALE GENOMIC DNA]</scope>
    <source>
        <strain evidence="4 5">F601</strain>
    </source>
</reference>
<dbReference type="InterPro" id="IPR036250">
    <property type="entry name" value="AcylCo_DH-like_C"/>
</dbReference>
<dbReference type="STRING" id="83656.B1H18_33290"/>
<keyword evidence="1" id="KW-0285">Flavoprotein</keyword>
<name>A0A1V3ZYS7_9ACTN</name>
<dbReference type="EMBL" id="MVFC01000053">
    <property type="protein sequence ID" value="OON71588.1"/>
    <property type="molecule type" value="Genomic_DNA"/>
</dbReference>
<keyword evidence="3" id="KW-0560">Oxidoreductase</keyword>
<keyword evidence="5" id="KW-1185">Reference proteome</keyword>
<dbReference type="SUPFAM" id="SSF56645">
    <property type="entry name" value="Acyl-CoA dehydrogenase NM domain-like"/>
    <property type="match status" value="1"/>
</dbReference>
<dbReference type="InterPro" id="IPR037069">
    <property type="entry name" value="AcylCoA_DH/ox_N_sf"/>
</dbReference>
<protein>
    <submittedName>
        <fullName evidence="4">Isobutylamine N-hydroxylase</fullName>
    </submittedName>
</protein>
<accession>A0A1V3ZYS7</accession>
<dbReference type="SUPFAM" id="SSF47203">
    <property type="entry name" value="Acyl-CoA dehydrogenase C-terminal domain-like"/>
    <property type="match status" value="1"/>
</dbReference>
<dbReference type="GO" id="GO:0050660">
    <property type="term" value="F:flavin adenine dinucleotide binding"/>
    <property type="evidence" value="ECO:0007669"/>
    <property type="project" value="InterPro"/>
</dbReference>
<dbReference type="GO" id="GO:0003995">
    <property type="term" value="F:acyl-CoA dehydrogenase activity"/>
    <property type="evidence" value="ECO:0007669"/>
    <property type="project" value="TreeGrafter"/>
</dbReference>
<proteinExistence type="predicted"/>
<organism evidence="4 5">
    <name type="scientific">Streptomyces tsukubensis</name>
    <dbReference type="NCBI Taxonomy" id="83656"/>
    <lineage>
        <taxon>Bacteria</taxon>
        <taxon>Bacillati</taxon>
        <taxon>Actinomycetota</taxon>
        <taxon>Actinomycetes</taxon>
        <taxon>Kitasatosporales</taxon>
        <taxon>Streptomycetaceae</taxon>
        <taxon>Streptomyces</taxon>
    </lineage>
</organism>
<dbReference type="RefSeq" id="WP_077974211.1">
    <property type="nucleotide sequence ID" value="NZ_CP045178.1"/>
</dbReference>
<dbReference type="OrthoDB" id="2986495at2"/>
<sequence length="376" mass="39275">MNFLHHERTTLEALLPGLDAALARHPLAELETAPSPAIAEFRAAGGPALLVPTRNAGIGATPLQAVRVQRAVGARCPSLAVATTMHHFSIAGLVRTAAYGDGMEGLLLEAIAKERLLLASGFAEGNTGQNILAPHITAGRTEHGRVLLNGSKMPCSLSRSMDLLTASVVLTDDDGVDRLAIAVVPAGSPGLEVRPFWRSPVLAGAESDQIVLTDVELDPAMVVVTRVTADAVPDELNLAGFLWFELLLTAGYIGIASALVERVLDKAGGPQDPTPFLVDIEAAMLSVESVARAMDTEEWTDGLLADALSARYAAQDAIARTTTACQAALGGMAFIRAPDSTYLASAATGLTFHPPSRARMGGPLREFLDGGPLRIG</sequence>
<comment type="caution">
    <text evidence="4">The sequence shown here is derived from an EMBL/GenBank/DDBJ whole genome shotgun (WGS) entry which is preliminary data.</text>
</comment>
<evidence type="ECO:0000256" key="3">
    <source>
        <dbReference type="ARBA" id="ARBA00023002"/>
    </source>
</evidence>